<evidence type="ECO:0000313" key="2">
    <source>
        <dbReference type="EMBL" id="CAA9550162.1"/>
    </source>
</evidence>
<sequence>MLGGEGPAGSRVAEAIGPDDLVDQAVSSEDLVQDQADRGRDAPVGMEEQATVLRQRPMEGVEAGHEHREVCGEPVGPGIGIGGDRDREVAIGAIADGHFGAYGSAGHERGIKIDELHRPARRAPG</sequence>
<reference evidence="2" key="1">
    <citation type="submission" date="2020-02" db="EMBL/GenBank/DDBJ databases">
        <authorList>
            <person name="Meier V. D."/>
        </authorList>
    </citation>
    <scope>NUCLEOTIDE SEQUENCE</scope>
    <source>
        <strain evidence="2">AVDCRST_MAG70</strain>
    </source>
</reference>
<proteinExistence type="predicted"/>
<accession>A0A6J4UI72</accession>
<dbReference type="AlphaFoldDB" id="A0A6J4UI72"/>
<dbReference type="EMBL" id="CADCWH010000131">
    <property type="protein sequence ID" value="CAA9550162.1"/>
    <property type="molecule type" value="Genomic_DNA"/>
</dbReference>
<name>A0A6J4UI72_9BACT</name>
<protein>
    <submittedName>
        <fullName evidence="2">Uncharacterized protein</fullName>
    </submittedName>
</protein>
<organism evidence="2">
    <name type="scientific">uncultured Thermomicrobiales bacterium</name>
    <dbReference type="NCBI Taxonomy" id="1645740"/>
    <lineage>
        <taxon>Bacteria</taxon>
        <taxon>Pseudomonadati</taxon>
        <taxon>Thermomicrobiota</taxon>
        <taxon>Thermomicrobia</taxon>
        <taxon>Thermomicrobiales</taxon>
        <taxon>environmental samples</taxon>
    </lineage>
</organism>
<feature type="region of interest" description="Disordered" evidence="1">
    <location>
        <begin position="1"/>
        <end position="81"/>
    </location>
</feature>
<gene>
    <name evidence="2" type="ORF">AVDCRST_MAG70-857</name>
</gene>
<evidence type="ECO:0000256" key="1">
    <source>
        <dbReference type="SAM" id="MobiDB-lite"/>
    </source>
</evidence>
<feature type="compositionally biased region" description="Basic and acidic residues" evidence="1">
    <location>
        <begin position="56"/>
        <end position="71"/>
    </location>
</feature>